<protein>
    <submittedName>
        <fullName evidence="1">Uncharacterized protein</fullName>
    </submittedName>
</protein>
<accession>U5NFB8</accession>
<proteinExistence type="predicted"/>
<reference evidence="1 2" key="1">
    <citation type="journal article" date="2013" name="Genome Announc.">
        <title>Genome Sequence of Mycoplasma parvum (Formerly Eperythrozoon parvum), a Diminutive Hemoplasma of the Pig.</title>
        <authorList>
            <person name="do Nascimento N.C."/>
            <person name="Dos Santos A.P."/>
            <person name="Chu Y."/>
            <person name="Guimaraes A.M."/>
            <person name="Pagliaro A."/>
            <person name="Messick J.B."/>
        </authorList>
    </citation>
    <scope>NUCLEOTIDE SEQUENCE [LARGE SCALE GENOMIC DNA]</scope>
    <source>
        <strain evidence="1 2">Indiana</strain>
    </source>
</reference>
<dbReference type="EMBL" id="CP006771">
    <property type="protein sequence ID" value="AGX88908.1"/>
    <property type="molecule type" value="Genomic_DNA"/>
</dbReference>
<keyword evidence="2" id="KW-1185">Reference proteome</keyword>
<name>U5NFB8_9MOLU</name>
<dbReference type="HOGENOM" id="CLU_3397492_0_0_14"/>
<evidence type="ECO:0000313" key="2">
    <source>
        <dbReference type="Proteomes" id="UP000017119"/>
    </source>
</evidence>
<dbReference type="KEGG" id="mpv:PRV_00710"/>
<gene>
    <name evidence="1" type="ORF">PRV_00710</name>
</gene>
<dbReference type="STRING" id="1403316.PRV_00710"/>
<dbReference type="Proteomes" id="UP000017119">
    <property type="component" value="Chromosome"/>
</dbReference>
<sequence>MRQQLNFSKKEYFGNFAINFLEKELAICIWY</sequence>
<evidence type="ECO:0000313" key="1">
    <source>
        <dbReference type="EMBL" id="AGX88908.1"/>
    </source>
</evidence>
<dbReference type="AlphaFoldDB" id="U5NFB8"/>
<organism evidence="1 2">
    <name type="scientific">Mycoplasma parvum str. Indiana</name>
    <dbReference type="NCBI Taxonomy" id="1403316"/>
    <lineage>
        <taxon>Bacteria</taxon>
        <taxon>Bacillati</taxon>
        <taxon>Mycoplasmatota</taxon>
        <taxon>Mollicutes</taxon>
        <taxon>Mycoplasmataceae</taxon>
        <taxon>Mycoplasma</taxon>
    </lineage>
</organism>